<sequence>MPQALYTFKVDHSLFRLAVDAMRIHSLATCGFETVSATSMKGLENFVVCRDPAPFVHEARDADIPGPIRVTLRIQMHQNDLFQRARAHAGDASGSLAPIRLTFIIGLLAAFHGTFTERS</sequence>
<reference evidence="1 2" key="1">
    <citation type="submission" date="2016-08" db="EMBL/GenBank/DDBJ databases">
        <title>Draft genome of the agarase producing Sphingomonas sp. MCT13.</title>
        <authorList>
            <person name="D'Andrea M.M."/>
            <person name="Rossolini G.M."/>
            <person name="Thaller M.C."/>
        </authorList>
    </citation>
    <scope>NUCLEOTIDE SEQUENCE [LARGE SCALE GENOMIC DNA]</scope>
    <source>
        <strain evidence="1 2">MCT13</strain>
    </source>
</reference>
<organism evidence="1 2">
    <name type="scientific">Sphingomonas turrisvirgatae</name>
    <dbReference type="NCBI Taxonomy" id="1888892"/>
    <lineage>
        <taxon>Bacteria</taxon>
        <taxon>Pseudomonadati</taxon>
        <taxon>Pseudomonadota</taxon>
        <taxon>Alphaproteobacteria</taxon>
        <taxon>Sphingomonadales</taxon>
        <taxon>Sphingomonadaceae</taxon>
        <taxon>Sphingomonas</taxon>
    </lineage>
</organism>
<comment type="caution">
    <text evidence="1">The sequence shown here is derived from an EMBL/GenBank/DDBJ whole genome shotgun (WGS) entry which is preliminary data.</text>
</comment>
<accession>A0A1E3LXA4</accession>
<evidence type="ECO:0000313" key="1">
    <source>
        <dbReference type="EMBL" id="ODP37440.1"/>
    </source>
</evidence>
<dbReference type="STRING" id="1888892.BFL28_17985"/>
<dbReference type="AlphaFoldDB" id="A0A1E3LXA4"/>
<gene>
    <name evidence="1" type="ORF">BFL28_17985</name>
</gene>
<proteinExistence type="predicted"/>
<name>A0A1E3LXA4_9SPHN</name>
<dbReference type="Proteomes" id="UP000094487">
    <property type="component" value="Unassembled WGS sequence"/>
</dbReference>
<keyword evidence="2" id="KW-1185">Reference proteome</keyword>
<protein>
    <submittedName>
        <fullName evidence="1">Uncharacterized protein</fullName>
    </submittedName>
</protein>
<dbReference type="EMBL" id="MDDS01000030">
    <property type="protein sequence ID" value="ODP37440.1"/>
    <property type="molecule type" value="Genomic_DNA"/>
</dbReference>
<evidence type="ECO:0000313" key="2">
    <source>
        <dbReference type="Proteomes" id="UP000094487"/>
    </source>
</evidence>